<protein>
    <recommendedName>
        <fullName evidence="4">Polysaccharide lyase-like protein</fullName>
    </recommendedName>
</protein>
<evidence type="ECO:0000313" key="2">
    <source>
        <dbReference type="EMBL" id="GLS17684.1"/>
    </source>
</evidence>
<evidence type="ECO:0000256" key="1">
    <source>
        <dbReference type="SAM" id="SignalP"/>
    </source>
</evidence>
<reference evidence="3" key="1">
    <citation type="journal article" date="2019" name="Int. J. Syst. Evol. Microbiol.">
        <title>The Global Catalogue of Microorganisms (GCM) 10K type strain sequencing project: providing services to taxonomists for standard genome sequencing and annotation.</title>
        <authorList>
            <consortium name="The Broad Institute Genomics Platform"/>
            <consortium name="The Broad Institute Genome Sequencing Center for Infectious Disease"/>
            <person name="Wu L."/>
            <person name="Ma J."/>
        </authorList>
    </citation>
    <scope>NUCLEOTIDE SEQUENCE [LARGE SCALE GENOMIC DNA]</scope>
    <source>
        <strain evidence="3">NBRC 101365</strain>
    </source>
</reference>
<proteinExistence type="predicted"/>
<gene>
    <name evidence="2" type="ORF">GCM10007874_06990</name>
</gene>
<evidence type="ECO:0008006" key="4">
    <source>
        <dbReference type="Google" id="ProtNLM"/>
    </source>
</evidence>
<dbReference type="Pfam" id="PF14099">
    <property type="entry name" value="Polysacc_lyase"/>
    <property type="match status" value="1"/>
</dbReference>
<dbReference type="InterPro" id="IPR025975">
    <property type="entry name" value="Polysacc_lyase"/>
</dbReference>
<dbReference type="Gene3D" id="2.60.120.200">
    <property type="match status" value="1"/>
</dbReference>
<keyword evidence="3" id="KW-1185">Reference proteome</keyword>
<sequence>MFIRQIAILAMVGCSFSGLARAQDVRDDFTGSTLDPANWFQCDRPENHFDIETVPGQGFRAAVATVAPRNDVAAQTFLNSHQACLNGPPPFTPEADDERAELWEADDLALRLGTEVRYEFAMLIDPGISDRSPRFVSGQWKQGGRSPFLAQRFDGHAFTVTIQQDNRSADAALRPECRIVAAADSVSPKVPGSSFSHSDQPHGSTGITCDSDVKVTTYGPLPSPFGRWVTMGFHLKDVGTDRALIEISADGKPIAKVTGRIGYTDASGSAMQYFKFGPYRDRETGVNFAKLARFRRMTDDPK</sequence>
<dbReference type="Proteomes" id="UP001156882">
    <property type="component" value="Unassembled WGS sequence"/>
</dbReference>
<evidence type="ECO:0000313" key="3">
    <source>
        <dbReference type="Proteomes" id="UP001156882"/>
    </source>
</evidence>
<dbReference type="EMBL" id="BSPC01000005">
    <property type="protein sequence ID" value="GLS17684.1"/>
    <property type="molecule type" value="Genomic_DNA"/>
</dbReference>
<comment type="caution">
    <text evidence="2">The sequence shown here is derived from an EMBL/GenBank/DDBJ whole genome shotgun (WGS) entry which is preliminary data.</text>
</comment>
<feature type="signal peptide" evidence="1">
    <location>
        <begin position="1"/>
        <end position="22"/>
    </location>
</feature>
<organism evidence="2 3">
    <name type="scientific">Labrys miyagiensis</name>
    <dbReference type="NCBI Taxonomy" id="346912"/>
    <lineage>
        <taxon>Bacteria</taxon>
        <taxon>Pseudomonadati</taxon>
        <taxon>Pseudomonadota</taxon>
        <taxon>Alphaproteobacteria</taxon>
        <taxon>Hyphomicrobiales</taxon>
        <taxon>Xanthobacteraceae</taxon>
        <taxon>Labrys</taxon>
    </lineage>
</organism>
<dbReference type="RefSeq" id="WP_284310490.1">
    <property type="nucleotide sequence ID" value="NZ_BSPC01000005.1"/>
</dbReference>
<keyword evidence="1" id="KW-0732">Signal</keyword>
<name>A0ABQ6CG65_9HYPH</name>
<feature type="chain" id="PRO_5046929331" description="Polysaccharide lyase-like protein" evidence="1">
    <location>
        <begin position="23"/>
        <end position="302"/>
    </location>
</feature>
<accession>A0ABQ6CG65</accession>